<name>A0A2T0T1T9_9PSEU</name>
<evidence type="ECO:0000313" key="7">
    <source>
        <dbReference type="Proteomes" id="UP000239494"/>
    </source>
</evidence>
<comment type="similarity">
    <text evidence="1 2">Belongs to the glycosyl hydrolase 31 family.</text>
</comment>
<dbReference type="SUPFAM" id="SSF51445">
    <property type="entry name" value="(Trans)glycosidases"/>
    <property type="match status" value="1"/>
</dbReference>
<reference evidence="6 7" key="1">
    <citation type="submission" date="2018-03" db="EMBL/GenBank/DDBJ databases">
        <title>Genomic Encyclopedia of Archaeal and Bacterial Type Strains, Phase II (KMG-II): from individual species to whole genera.</title>
        <authorList>
            <person name="Goeker M."/>
        </authorList>
    </citation>
    <scope>NUCLEOTIDE SEQUENCE [LARGE SCALE GENOMIC DNA]</scope>
    <source>
        <strain evidence="6 7">DSM 44720</strain>
    </source>
</reference>
<dbReference type="PANTHER" id="PTHR43863:SF2">
    <property type="entry name" value="MALTASE-GLUCOAMYLASE"/>
    <property type="match status" value="1"/>
</dbReference>
<gene>
    <name evidence="6" type="ORF">CLV43_107177</name>
</gene>
<dbReference type="InterPro" id="IPR025887">
    <property type="entry name" value="Glyco_hydro_31_N_dom"/>
</dbReference>
<dbReference type="NCBIfam" id="TIGR01409">
    <property type="entry name" value="TAT_signal_seq"/>
    <property type="match status" value="1"/>
</dbReference>
<evidence type="ECO:0000256" key="1">
    <source>
        <dbReference type="ARBA" id="ARBA00007806"/>
    </source>
</evidence>
<keyword evidence="7" id="KW-1185">Reference proteome</keyword>
<dbReference type="PANTHER" id="PTHR43863">
    <property type="entry name" value="HYDROLASE, PUTATIVE (AFU_ORTHOLOGUE AFUA_1G03140)-RELATED"/>
    <property type="match status" value="1"/>
</dbReference>
<feature type="domain" description="Glycoside hydrolase family 31 N-terminal" evidence="5">
    <location>
        <begin position="64"/>
        <end position="237"/>
    </location>
</feature>
<dbReference type="CDD" id="cd14752">
    <property type="entry name" value="GH31_N"/>
    <property type="match status" value="1"/>
</dbReference>
<dbReference type="PROSITE" id="PS51318">
    <property type="entry name" value="TAT"/>
    <property type="match status" value="1"/>
</dbReference>
<dbReference type="SUPFAM" id="SSF74650">
    <property type="entry name" value="Galactose mutarotase-like"/>
    <property type="match status" value="1"/>
</dbReference>
<dbReference type="InterPro" id="IPR006311">
    <property type="entry name" value="TAT_signal"/>
</dbReference>
<feature type="domain" description="Glycoside hydrolase family 31 TIM barrel" evidence="4">
    <location>
        <begin position="287"/>
        <end position="562"/>
    </location>
</feature>
<evidence type="ECO:0000313" key="6">
    <source>
        <dbReference type="EMBL" id="PRY39593.1"/>
    </source>
</evidence>
<evidence type="ECO:0000256" key="2">
    <source>
        <dbReference type="RuleBase" id="RU361185"/>
    </source>
</evidence>
<evidence type="ECO:0000259" key="4">
    <source>
        <dbReference type="Pfam" id="PF01055"/>
    </source>
</evidence>
<dbReference type="InterPro" id="IPR051816">
    <property type="entry name" value="Glycosyl_Hydrolase_31"/>
</dbReference>
<dbReference type="InterPro" id="IPR017853">
    <property type="entry name" value="GH"/>
</dbReference>
<keyword evidence="2" id="KW-0326">Glycosidase</keyword>
<dbReference type="Pfam" id="PF13802">
    <property type="entry name" value="Gal_mutarotas_2"/>
    <property type="match status" value="1"/>
</dbReference>
<evidence type="ECO:0000259" key="5">
    <source>
        <dbReference type="Pfam" id="PF13802"/>
    </source>
</evidence>
<dbReference type="GO" id="GO:0004553">
    <property type="term" value="F:hydrolase activity, hydrolyzing O-glycosyl compounds"/>
    <property type="evidence" value="ECO:0007669"/>
    <property type="project" value="InterPro"/>
</dbReference>
<feature type="chain" id="PRO_5038479533" evidence="3">
    <location>
        <begin position="29"/>
        <end position="564"/>
    </location>
</feature>
<sequence>MSPRKPTRRDFLKAAGITFGAAAGVAQAVPANAVAQAAETLADYGSHTADGRRVAVTSTTGQHLTITAYGDHVVRVRAVRAGETFFADDRYEMVDPANHAGMTGTLRVTDDGDRLTITTAADDGVRVVLRKNPLRLEYRRKGDDSLLAGEDATRSMSWSGTGVVTQAFTPAAGDERFVKGGHGLYGRAPRIDRTSEVVSHNYGSRSDHADQAPAIVPLYLSSKGYAVFFNTTFDTTFSFGGGGAYAFWADGHNAPGPQPQLDYFVIEGPEFAKLLDRYTRLTGRPRFPQIGVFGLQLSDKNYPTASDQNWWTTRITALRNAGYPFDVQVHDNRWRAGSGSWSGSWFEFSPVRWPDPAGFKDWARENGVLTTLDYNRNNSNEMAGWVPGPPPGYSFAASALTGVSDNDAVPDWSNPATRAWLWRVFWTKALDPALGFPGDALWIDEPDEMGPIPHDALAANGQRWSELRNAFFLFCQKGIGQEGWDTAIGTAKRPWTFTRGATAGQQRYGHLWTGDIDSTYQEMREQIRGMQNSGLGGFPYSNVDAGGFLGGVLPDAFYRNWVAA</sequence>
<keyword evidence="2" id="KW-0378">Hydrolase</keyword>
<comment type="caution">
    <text evidence="6">The sequence shown here is derived from an EMBL/GenBank/DDBJ whole genome shotgun (WGS) entry which is preliminary data.</text>
</comment>
<dbReference type="AlphaFoldDB" id="A0A2T0T1T9"/>
<dbReference type="Gene3D" id="3.20.20.80">
    <property type="entry name" value="Glycosidases"/>
    <property type="match status" value="1"/>
</dbReference>
<dbReference type="InterPro" id="IPR011013">
    <property type="entry name" value="Gal_mutarotase_sf_dom"/>
</dbReference>
<dbReference type="RefSeq" id="WP_170155984.1">
    <property type="nucleotide sequence ID" value="NZ_PVTF01000007.1"/>
</dbReference>
<dbReference type="GO" id="GO:0030246">
    <property type="term" value="F:carbohydrate binding"/>
    <property type="evidence" value="ECO:0007669"/>
    <property type="project" value="InterPro"/>
</dbReference>
<keyword evidence="3" id="KW-0732">Signal</keyword>
<organism evidence="6 7">
    <name type="scientific">Umezawaea tangerina</name>
    <dbReference type="NCBI Taxonomy" id="84725"/>
    <lineage>
        <taxon>Bacteria</taxon>
        <taxon>Bacillati</taxon>
        <taxon>Actinomycetota</taxon>
        <taxon>Actinomycetes</taxon>
        <taxon>Pseudonocardiales</taxon>
        <taxon>Pseudonocardiaceae</taxon>
        <taxon>Umezawaea</taxon>
    </lineage>
</organism>
<dbReference type="Proteomes" id="UP000239494">
    <property type="component" value="Unassembled WGS sequence"/>
</dbReference>
<accession>A0A2T0T1T9</accession>
<proteinExistence type="inferred from homology"/>
<protein>
    <submittedName>
        <fullName evidence="6">Secreted protein</fullName>
    </submittedName>
</protein>
<evidence type="ECO:0000256" key="3">
    <source>
        <dbReference type="SAM" id="SignalP"/>
    </source>
</evidence>
<dbReference type="GO" id="GO:0005975">
    <property type="term" value="P:carbohydrate metabolic process"/>
    <property type="evidence" value="ECO:0007669"/>
    <property type="project" value="InterPro"/>
</dbReference>
<dbReference type="Gene3D" id="2.60.40.1760">
    <property type="entry name" value="glycosyl hydrolase (family 31)"/>
    <property type="match status" value="1"/>
</dbReference>
<feature type="signal peptide" evidence="3">
    <location>
        <begin position="1"/>
        <end position="28"/>
    </location>
</feature>
<dbReference type="Pfam" id="PF01055">
    <property type="entry name" value="Glyco_hydro_31_2nd"/>
    <property type="match status" value="1"/>
</dbReference>
<dbReference type="InterPro" id="IPR000322">
    <property type="entry name" value="Glyco_hydro_31_TIM"/>
</dbReference>
<dbReference type="EMBL" id="PVTF01000007">
    <property type="protein sequence ID" value="PRY39593.1"/>
    <property type="molecule type" value="Genomic_DNA"/>
</dbReference>
<dbReference type="InterPro" id="IPR019546">
    <property type="entry name" value="TAT_signal_bac_arc"/>
</dbReference>